<dbReference type="GO" id="GO:0000155">
    <property type="term" value="F:phosphorelay sensor kinase activity"/>
    <property type="evidence" value="ECO:0007669"/>
    <property type="project" value="InterPro"/>
</dbReference>
<proteinExistence type="inferred from homology"/>
<dbReference type="SUPFAM" id="SSF52172">
    <property type="entry name" value="CheY-like"/>
    <property type="match status" value="1"/>
</dbReference>
<evidence type="ECO:0000256" key="20">
    <source>
        <dbReference type="SAM" id="Phobius"/>
    </source>
</evidence>
<dbReference type="SUPFAM" id="SSF55874">
    <property type="entry name" value="ATPase domain of HSP90 chaperone/DNA topoisomerase II/histidine kinase"/>
    <property type="match status" value="1"/>
</dbReference>
<dbReference type="SUPFAM" id="SSF47384">
    <property type="entry name" value="Homodimeric domain of signal transducing histidine kinase"/>
    <property type="match status" value="1"/>
</dbReference>
<dbReference type="InterPro" id="IPR015943">
    <property type="entry name" value="WD40/YVTN_repeat-like_dom_sf"/>
</dbReference>
<keyword evidence="9" id="KW-0808">Transferase</keyword>
<protein>
    <recommendedName>
        <fullName evidence="17">Circadian input-output histidine kinase CikA</fullName>
        <ecNumber evidence="4">2.7.13.3</ecNumber>
    </recommendedName>
    <alternativeName>
        <fullName evidence="5">Stage 0 sporulation protein A homolog</fullName>
    </alternativeName>
</protein>
<dbReference type="EMBL" id="OBMR01000005">
    <property type="protein sequence ID" value="SOC01379.1"/>
    <property type="molecule type" value="Genomic_DNA"/>
</dbReference>
<dbReference type="InterPro" id="IPR008207">
    <property type="entry name" value="Sig_transdc_His_kin_Hpt_dom"/>
</dbReference>
<dbReference type="Proteomes" id="UP000219563">
    <property type="component" value="Unassembled WGS sequence"/>
</dbReference>
<dbReference type="PANTHER" id="PTHR43047:SF72">
    <property type="entry name" value="OSMOSENSING HISTIDINE PROTEIN KINASE SLN1"/>
    <property type="match status" value="1"/>
</dbReference>
<evidence type="ECO:0000256" key="8">
    <source>
        <dbReference type="ARBA" id="ARBA00022553"/>
    </source>
</evidence>
<keyword evidence="10 20" id="KW-0812">Transmembrane</keyword>
<evidence type="ECO:0000256" key="1">
    <source>
        <dbReference type="ARBA" id="ARBA00000085"/>
    </source>
</evidence>
<feature type="transmembrane region" description="Helical" evidence="20">
    <location>
        <begin position="778"/>
        <end position="800"/>
    </location>
</feature>
<dbReference type="GO" id="GO:0005886">
    <property type="term" value="C:plasma membrane"/>
    <property type="evidence" value="ECO:0007669"/>
    <property type="project" value="UniProtKB-SubCell"/>
</dbReference>
<dbReference type="CDD" id="cd00082">
    <property type="entry name" value="HisKA"/>
    <property type="match status" value="1"/>
</dbReference>
<evidence type="ECO:0000259" key="22">
    <source>
        <dbReference type="PROSITE" id="PS50109"/>
    </source>
</evidence>
<evidence type="ECO:0000256" key="6">
    <source>
        <dbReference type="ARBA" id="ARBA00022475"/>
    </source>
</evidence>
<dbReference type="PROSITE" id="PS50110">
    <property type="entry name" value="RESPONSE_REGULATORY"/>
    <property type="match status" value="1"/>
</dbReference>
<evidence type="ECO:0000313" key="25">
    <source>
        <dbReference type="EMBL" id="SOC01379.1"/>
    </source>
</evidence>
<evidence type="ECO:0000256" key="5">
    <source>
        <dbReference type="ARBA" id="ARBA00018672"/>
    </source>
</evidence>
<dbReference type="InterPro" id="IPR011006">
    <property type="entry name" value="CheY-like_superfamily"/>
</dbReference>
<accession>A0A285S328</accession>
<feature type="chain" id="PRO_5012809344" description="Circadian input-output histidine kinase CikA" evidence="21">
    <location>
        <begin position="34"/>
        <end position="1425"/>
    </location>
</feature>
<comment type="similarity">
    <text evidence="3">In the N-terminal section; belongs to the phytochrome family.</text>
</comment>
<evidence type="ECO:0000256" key="2">
    <source>
        <dbReference type="ARBA" id="ARBA00004429"/>
    </source>
</evidence>
<evidence type="ECO:0000313" key="26">
    <source>
        <dbReference type="Proteomes" id="UP000219563"/>
    </source>
</evidence>
<feature type="signal peptide" evidence="21">
    <location>
        <begin position="1"/>
        <end position="33"/>
    </location>
</feature>
<evidence type="ECO:0000256" key="7">
    <source>
        <dbReference type="ARBA" id="ARBA00022519"/>
    </source>
</evidence>
<dbReference type="InterPro" id="IPR036890">
    <property type="entry name" value="HATPase_C_sf"/>
</dbReference>
<keyword evidence="15 20" id="KW-0472">Membrane</keyword>
<dbReference type="EC" id="2.7.13.3" evidence="4"/>
<evidence type="ECO:0000256" key="13">
    <source>
        <dbReference type="ARBA" id="ARBA00022989"/>
    </source>
</evidence>
<comment type="catalytic activity">
    <reaction evidence="1">
        <text>ATP + protein L-histidine = ADP + protein N-phospho-L-histidine.</text>
        <dbReference type="EC" id="2.7.13.3"/>
    </reaction>
</comment>
<keyword evidence="14" id="KW-0902">Two-component regulatory system</keyword>
<keyword evidence="13 20" id="KW-1133">Transmembrane helix</keyword>
<dbReference type="GO" id="GO:0009927">
    <property type="term" value="F:histidine phosphotransfer kinase activity"/>
    <property type="evidence" value="ECO:0007669"/>
    <property type="project" value="TreeGrafter"/>
</dbReference>
<evidence type="ECO:0000256" key="16">
    <source>
        <dbReference type="ARBA" id="ARBA00024867"/>
    </source>
</evidence>
<dbReference type="InterPro" id="IPR036641">
    <property type="entry name" value="HPT_dom_sf"/>
</dbReference>
<evidence type="ECO:0000256" key="3">
    <source>
        <dbReference type="ARBA" id="ARBA00006402"/>
    </source>
</evidence>
<dbReference type="Pfam" id="PF02518">
    <property type="entry name" value="HATPase_c"/>
    <property type="match status" value="1"/>
</dbReference>
<evidence type="ECO:0000256" key="14">
    <source>
        <dbReference type="ARBA" id="ARBA00023012"/>
    </source>
</evidence>
<keyword evidence="21" id="KW-0732">Signal</keyword>
<comment type="subcellular location">
    <subcellularLocation>
        <location evidence="2">Cell inner membrane</location>
        <topology evidence="2">Multi-pass membrane protein</topology>
    </subcellularLocation>
</comment>
<evidence type="ECO:0000256" key="19">
    <source>
        <dbReference type="PROSITE-ProRule" id="PRU00169"/>
    </source>
</evidence>
<dbReference type="SUPFAM" id="SSF47226">
    <property type="entry name" value="Histidine-containing phosphotransfer domain, HPT domain"/>
    <property type="match status" value="1"/>
</dbReference>
<dbReference type="InterPro" id="IPR001789">
    <property type="entry name" value="Sig_transdc_resp-reg_receiver"/>
</dbReference>
<dbReference type="SUPFAM" id="SSF63829">
    <property type="entry name" value="Calcium-dependent phosphotriesterase"/>
    <property type="match status" value="2"/>
</dbReference>
<feature type="domain" description="Histidine kinase" evidence="22">
    <location>
        <begin position="832"/>
        <end position="1060"/>
    </location>
</feature>
<feature type="modified residue" description="4-aspartylphosphate" evidence="19">
    <location>
        <position position="1140"/>
    </location>
</feature>
<reference evidence="25 26" key="1">
    <citation type="submission" date="2017-08" db="EMBL/GenBank/DDBJ databases">
        <authorList>
            <person name="de Groot N.N."/>
        </authorList>
    </citation>
    <scope>NUCLEOTIDE SEQUENCE [LARGE SCALE GENOMIC DNA]</scope>
    <source>
        <strain evidence="25 26">DSM 9787</strain>
    </source>
</reference>
<comment type="function">
    <text evidence="16">May play the central regulatory role in sporulation. It may be an element of the effector pathway responsible for the activation of sporulation genes in response to nutritional stress. Spo0A may act in concert with spo0H (a sigma factor) to control the expression of some genes that are critical to the sporulation process.</text>
</comment>
<dbReference type="Gene3D" id="3.30.565.10">
    <property type="entry name" value="Histidine kinase-like ATPase, C-terminal domain"/>
    <property type="match status" value="1"/>
</dbReference>
<keyword evidence="7" id="KW-0997">Cell inner membrane</keyword>
<dbReference type="SMART" id="SM00448">
    <property type="entry name" value="REC"/>
    <property type="match status" value="1"/>
</dbReference>
<keyword evidence="12" id="KW-0547">Nucleotide-binding</keyword>
<gene>
    <name evidence="25" type="ORF">SAMN02910411_1669</name>
</gene>
<dbReference type="PROSITE" id="PS50109">
    <property type="entry name" value="HIS_KIN"/>
    <property type="match status" value="1"/>
</dbReference>
<dbReference type="InterPro" id="IPR005467">
    <property type="entry name" value="His_kinase_dom"/>
</dbReference>
<evidence type="ECO:0000256" key="11">
    <source>
        <dbReference type="ARBA" id="ARBA00022777"/>
    </source>
</evidence>
<dbReference type="CDD" id="cd17546">
    <property type="entry name" value="REC_hyHK_CKI1_RcsC-like"/>
    <property type="match status" value="1"/>
</dbReference>
<dbReference type="Pfam" id="PF00512">
    <property type="entry name" value="HisKA"/>
    <property type="match status" value="1"/>
</dbReference>
<feature type="modified residue" description="Phosphohistidine" evidence="18">
    <location>
        <position position="1288"/>
    </location>
</feature>
<dbReference type="Gene3D" id="3.40.50.2300">
    <property type="match status" value="1"/>
</dbReference>
<keyword evidence="12" id="KW-0067">ATP-binding</keyword>
<dbReference type="InterPro" id="IPR003661">
    <property type="entry name" value="HisK_dim/P_dom"/>
</dbReference>
<dbReference type="PROSITE" id="PS50894">
    <property type="entry name" value="HPT"/>
    <property type="match status" value="1"/>
</dbReference>
<keyword evidence="8 19" id="KW-0597">Phosphoprotein</keyword>
<sequence>MKKENAVKMLALVMASATLLSVTALYQTSYSYAKDSNVDGSSSATENLERNGGGYAVSHQLRDVGYATKLYDATNGLPTSDANCILAASDGYIWIGSYGGIIKYDGTTFERLDSSDGLTNGKALFEDSKGRIWVGTNDNGIVIIDGNDHIQITYKEGLPASTIRSFAEDSHGDIFVGTTGGICLIDEELNVVELDDDRLKDEYITRLYTDSKDRIVGNTRDGDVFVINNDSVTNYYASTDIIEGTVSTIYPDSEAEDEYYIGSDTGILYHGSLSDDFSDLQSIDLSNYVTSIANVTYVCKRLWVISDDQVGYLDAKNNFHVPQNIPISSGIEMVTSDYQGNLWIASTRQGVAKIVTTNFQNITDLAGLENQVVNSTCLYGEDIYIGTDKGLNIVNKKYKAIENELTELLADTRIRCLTVDDKNNLWISTYNNGFGLICYSENGQMTFYNQENGFISDGIRCTTIAKDGTILVGTNDGAAFIKTGQVVKTITAADGLENEVCLTVEESADGTIYIGTDGGGLFCYSDGQLSKLDRDAGLTSDVILRVKNDEAHGVDWIITSNSIQYIQGGEIYNVKTFPYNNNFDIVADDNDNYWVLSSYGIFCVDNKSMLEDNIVEYALYNSSTGLTSIPTANAFSAIDEDGNLYIAGRSGVNSVNIDKFFRQTSEIKISLKEIEYDGIEVEPDKNGVYTIPADAGRVFMKPAILNYTLSDPLVRIYLDGDSKSGITDYQSELGALEYTGLSYGTYTLHLQIIDDNTQRIYQDSVYTIEKKPHVFELVIVRFLIGAVVALLVALLVWRIMTNTVIRKQYKEIQVAKEEAERANSAKSRFLANMSHEIRTPINTILGMDEMILRENGDDASRNYYMSIVNYALDIRSAAETLLSLINDILDLSKIESGKMHLVEQEYRTEEQIRGMVKMIRIRSDQKGLSFDLDIDEKLPAKLYGDFGKIKQVVLNLLTNAVKYTEEGGFTLKIAVLEQTMGKCKILFSVKDTGIGVKAEDIDKLFSAFERLDEERNTEIQGTGLGLDISKQFAELMNGSLTCESVYGEGSEFKFIIEQEIVDETPIGEFNEDVAEAMRGPYAPLFVAPDASVLVVDDNKMNLTVVKGLLKETKVFVTTAVSGEECLEKLKYGEYDVVFLDHLMPGMDGVETVAKIRKKYPDLPVYAFTANSMPEGDDYYTSRGFNGYVTKPVDGIALEKIIRKHLSDHVVMELNEADGTNVNTDLPDDMAWLRDVKEISVEEGINNNGGVDTFVSSVQLFYDTIDDNAVIIEDALAEKDYRLFTVKVHALKTSARIIGAKELSNLAKDLEDAGKKQDEDYINNHSAVLLQQYRDFKNKFSKLAKDNGKEVAQEKHISIKDEEFSEALMALIELVPQMDYEGVEMVLDQLKAFTLTEEEEKLVKDLEKYLKVFDWDKMEELLQGTR</sequence>
<dbReference type="PRINTS" id="PR00344">
    <property type="entry name" value="BCTRLSENSOR"/>
</dbReference>
<dbReference type="FunFam" id="3.30.565.10:FF:000010">
    <property type="entry name" value="Sensor histidine kinase RcsC"/>
    <property type="match status" value="1"/>
</dbReference>
<evidence type="ECO:0000259" key="24">
    <source>
        <dbReference type="PROSITE" id="PS50894"/>
    </source>
</evidence>
<dbReference type="InterPro" id="IPR004358">
    <property type="entry name" value="Sig_transdc_His_kin-like_C"/>
</dbReference>
<keyword evidence="11 25" id="KW-0418">Kinase</keyword>
<dbReference type="InterPro" id="IPR003594">
    <property type="entry name" value="HATPase_dom"/>
</dbReference>
<dbReference type="InterPro" id="IPR036097">
    <property type="entry name" value="HisK_dim/P_sf"/>
</dbReference>
<feature type="domain" description="HPt" evidence="24">
    <location>
        <begin position="1249"/>
        <end position="1346"/>
    </location>
</feature>
<dbReference type="InterPro" id="IPR011110">
    <property type="entry name" value="Reg_prop"/>
</dbReference>
<evidence type="ECO:0000256" key="21">
    <source>
        <dbReference type="SAM" id="SignalP"/>
    </source>
</evidence>
<dbReference type="SMART" id="SM00388">
    <property type="entry name" value="HisKA"/>
    <property type="match status" value="1"/>
</dbReference>
<dbReference type="Pfam" id="PF07494">
    <property type="entry name" value="Reg_prop"/>
    <property type="match status" value="3"/>
</dbReference>
<dbReference type="Gene3D" id="1.10.287.130">
    <property type="match status" value="1"/>
</dbReference>
<dbReference type="Pfam" id="PF00072">
    <property type="entry name" value="Response_reg"/>
    <property type="match status" value="1"/>
</dbReference>
<dbReference type="CDD" id="cd16922">
    <property type="entry name" value="HATPase_EvgS-ArcB-TorS-like"/>
    <property type="match status" value="1"/>
</dbReference>
<evidence type="ECO:0000256" key="10">
    <source>
        <dbReference type="ARBA" id="ARBA00022692"/>
    </source>
</evidence>
<evidence type="ECO:0000256" key="15">
    <source>
        <dbReference type="ARBA" id="ARBA00023136"/>
    </source>
</evidence>
<name>A0A285S328_9FIRM</name>
<evidence type="ECO:0000256" key="12">
    <source>
        <dbReference type="ARBA" id="ARBA00022840"/>
    </source>
</evidence>
<feature type="domain" description="Response regulatory" evidence="23">
    <location>
        <begin position="1091"/>
        <end position="1205"/>
    </location>
</feature>
<dbReference type="PANTHER" id="PTHR43047">
    <property type="entry name" value="TWO-COMPONENT HISTIDINE PROTEIN KINASE"/>
    <property type="match status" value="1"/>
</dbReference>
<dbReference type="RefSeq" id="WP_097076133.1">
    <property type="nucleotide sequence ID" value="NZ_OBMR01000005.1"/>
</dbReference>
<keyword evidence="6" id="KW-1003">Cell membrane</keyword>
<dbReference type="SMART" id="SM00387">
    <property type="entry name" value="HATPase_c"/>
    <property type="match status" value="1"/>
</dbReference>
<evidence type="ECO:0000256" key="9">
    <source>
        <dbReference type="ARBA" id="ARBA00022679"/>
    </source>
</evidence>
<evidence type="ECO:0000256" key="18">
    <source>
        <dbReference type="PROSITE-ProRule" id="PRU00110"/>
    </source>
</evidence>
<evidence type="ECO:0000256" key="17">
    <source>
        <dbReference type="ARBA" id="ARBA00074306"/>
    </source>
</evidence>
<evidence type="ECO:0000256" key="4">
    <source>
        <dbReference type="ARBA" id="ARBA00012438"/>
    </source>
</evidence>
<dbReference type="Pfam" id="PF01627">
    <property type="entry name" value="Hpt"/>
    <property type="match status" value="1"/>
</dbReference>
<dbReference type="Gene3D" id="1.20.120.160">
    <property type="entry name" value="HPT domain"/>
    <property type="match status" value="1"/>
</dbReference>
<organism evidence="25 26">
    <name type="scientific">Pseudobutyrivibrio ruminis DSM 9787</name>
    <dbReference type="NCBI Taxonomy" id="1123011"/>
    <lineage>
        <taxon>Bacteria</taxon>
        <taxon>Bacillati</taxon>
        <taxon>Bacillota</taxon>
        <taxon>Clostridia</taxon>
        <taxon>Lachnospirales</taxon>
        <taxon>Lachnospiraceae</taxon>
        <taxon>Pseudobutyrivibrio</taxon>
    </lineage>
</organism>
<evidence type="ECO:0000259" key="23">
    <source>
        <dbReference type="PROSITE" id="PS50110"/>
    </source>
</evidence>
<dbReference type="Gene3D" id="2.130.10.10">
    <property type="entry name" value="YVTN repeat-like/Quinoprotein amine dehydrogenase"/>
    <property type="match status" value="3"/>
</dbReference>